<proteinExistence type="inferred from homology"/>
<dbReference type="Proteomes" id="UP000030832">
    <property type="component" value="Unassembled WGS sequence"/>
</dbReference>
<dbReference type="eggNOG" id="COG1164">
    <property type="taxonomic scope" value="Bacteria"/>
</dbReference>
<dbReference type="PANTHER" id="PTHR34217:SF1">
    <property type="entry name" value="CARBOXYPEPTIDASE 1"/>
    <property type="match status" value="1"/>
</dbReference>
<organism evidence="8 9">
    <name type="scientific">Halalkalibacter okhensis</name>
    <dbReference type="NCBI Taxonomy" id="333138"/>
    <lineage>
        <taxon>Bacteria</taxon>
        <taxon>Bacillati</taxon>
        <taxon>Bacillota</taxon>
        <taxon>Bacilli</taxon>
        <taxon>Bacillales</taxon>
        <taxon>Bacillaceae</taxon>
        <taxon>Halalkalibacter</taxon>
    </lineage>
</organism>
<sequence length="527" mass="62396">MPSQTINVFLEEQNRKMESLYKPVLLSHWMAATTGKKEWNEKHIKALNKYFANFSVKEVYKTVLFYREDKQVNSLQRRQLDDLYNKMVKNQLDPSITAKTLELEKAISHEINTYRPIFKGKAVTNNEILDILKTSNNSEQRKEAWLAAKQIGKKIEDTVLQLVHKRNKDAQALGYENFYHMSLETQELNVDEVFNIFNKLKVLSDEPFRRVKDEIDEELSIKLGVTKENIRPWHYVDPFFQEAPPVSGIDLDQVYKNKNMEQIVINTFESMGLDIKDIFQKSDLYPRDNKNPFGFCTNTDRRGDIRVLVNIDESVFWATALLHEFGHAAYFKYIDAKLPFILRFHSHSLTTEAIAMFFGRLTKRLDWQQRFIKDEQLEHLEPAIKKMMQRQMLVNARWIITFCYFEKEMYENPDQDLNKRWWELVQEIQFISPPEDTNYPDWASKMHFSLAPVTYQDYLLGELTASQLQSYIENNISNDLFVPEVGLYLKENFFKHGALLNWNEKIKRATGENLNPRYFINQFLMGH</sequence>
<comment type="similarity">
    <text evidence="6">Belongs to the peptidase M3 family.</text>
</comment>
<evidence type="ECO:0000256" key="6">
    <source>
        <dbReference type="RuleBase" id="RU003435"/>
    </source>
</evidence>
<evidence type="ECO:0000313" key="8">
    <source>
        <dbReference type="EMBL" id="KHF37979.1"/>
    </source>
</evidence>
<evidence type="ECO:0000259" key="7">
    <source>
        <dbReference type="Pfam" id="PF01432"/>
    </source>
</evidence>
<keyword evidence="2 6" id="KW-0479">Metal-binding</keyword>
<gene>
    <name evidence="8" type="ORF">LQ50_24020</name>
</gene>
<dbReference type="GO" id="GO:0004222">
    <property type="term" value="F:metalloendopeptidase activity"/>
    <property type="evidence" value="ECO:0007669"/>
    <property type="project" value="InterPro"/>
</dbReference>
<dbReference type="SUPFAM" id="SSF55486">
    <property type="entry name" value="Metalloproteases ('zincins'), catalytic domain"/>
    <property type="match status" value="1"/>
</dbReference>
<evidence type="ECO:0000256" key="1">
    <source>
        <dbReference type="ARBA" id="ARBA00022670"/>
    </source>
</evidence>
<dbReference type="GO" id="GO:0006508">
    <property type="term" value="P:proteolysis"/>
    <property type="evidence" value="ECO:0007669"/>
    <property type="project" value="UniProtKB-KW"/>
</dbReference>
<comment type="cofactor">
    <cofactor evidence="6">
        <name>Zn(2+)</name>
        <dbReference type="ChEBI" id="CHEBI:29105"/>
    </cofactor>
    <text evidence="6">Binds 1 zinc ion.</text>
</comment>
<dbReference type="GO" id="GO:0046872">
    <property type="term" value="F:metal ion binding"/>
    <property type="evidence" value="ECO:0007669"/>
    <property type="project" value="UniProtKB-UniRule"/>
</dbReference>
<dbReference type="InterPro" id="IPR001333">
    <property type="entry name" value="Peptidase_M32_Taq"/>
</dbReference>
<name>A0A0B0ID60_9BACI</name>
<evidence type="ECO:0000313" key="9">
    <source>
        <dbReference type="Proteomes" id="UP000030832"/>
    </source>
</evidence>
<dbReference type="Pfam" id="PF01432">
    <property type="entry name" value="Peptidase_M3"/>
    <property type="match status" value="1"/>
</dbReference>
<dbReference type="InterPro" id="IPR001567">
    <property type="entry name" value="Pept_M3A_M3B_dom"/>
</dbReference>
<evidence type="ECO:0000256" key="3">
    <source>
        <dbReference type="ARBA" id="ARBA00022801"/>
    </source>
</evidence>
<feature type="domain" description="Peptidase M3A/M3B catalytic" evidence="7">
    <location>
        <begin position="132"/>
        <end position="522"/>
    </location>
</feature>
<keyword evidence="3 6" id="KW-0378">Hydrolase</keyword>
<accession>A0A0B0ID60</accession>
<dbReference type="PANTHER" id="PTHR34217">
    <property type="entry name" value="METAL-DEPENDENT CARBOXYPEPTIDASE"/>
    <property type="match status" value="1"/>
</dbReference>
<dbReference type="Gene3D" id="1.10.1370.30">
    <property type="match status" value="1"/>
</dbReference>
<keyword evidence="9" id="KW-1185">Reference proteome</keyword>
<keyword evidence="5 6" id="KW-0482">Metalloprotease</keyword>
<evidence type="ECO:0000256" key="2">
    <source>
        <dbReference type="ARBA" id="ARBA00022723"/>
    </source>
</evidence>
<evidence type="ECO:0000256" key="4">
    <source>
        <dbReference type="ARBA" id="ARBA00022833"/>
    </source>
</evidence>
<dbReference type="EMBL" id="JRJU01000057">
    <property type="protein sequence ID" value="KHF37979.1"/>
    <property type="molecule type" value="Genomic_DNA"/>
</dbReference>
<keyword evidence="4 6" id="KW-0862">Zinc</keyword>
<protein>
    <submittedName>
        <fullName evidence="8">Peptidase M3A and M3B thimet/oligopeptidase F</fullName>
    </submittedName>
</protein>
<dbReference type="STRING" id="333138.LQ50_24020"/>
<comment type="caution">
    <text evidence="8">The sequence shown here is derived from an EMBL/GenBank/DDBJ whole genome shotgun (WGS) entry which is preliminary data.</text>
</comment>
<reference evidence="8 9" key="1">
    <citation type="submission" date="2014-09" db="EMBL/GenBank/DDBJ databases">
        <title>Genome sequencing and annotation of Bacillus Okhensis strain Kh10-101T.</title>
        <authorList>
            <person name="Prakash J.S."/>
        </authorList>
    </citation>
    <scope>NUCLEOTIDE SEQUENCE [LARGE SCALE GENOMIC DNA]</scope>
    <source>
        <strain evidence="9">Kh10-101T</strain>
    </source>
</reference>
<dbReference type="AlphaFoldDB" id="A0A0B0ID60"/>
<evidence type="ECO:0000256" key="5">
    <source>
        <dbReference type="ARBA" id="ARBA00023049"/>
    </source>
</evidence>
<keyword evidence="1 6" id="KW-0645">Protease</keyword>
<dbReference type="GO" id="GO:0004181">
    <property type="term" value="F:metallocarboxypeptidase activity"/>
    <property type="evidence" value="ECO:0007669"/>
    <property type="project" value="InterPro"/>
</dbReference>